<dbReference type="EMBL" id="BLJY01000013">
    <property type="protein sequence ID" value="GFF20915.1"/>
    <property type="molecule type" value="Genomic_DNA"/>
</dbReference>
<keyword evidence="3" id="KW-1185">Reference proteome</keyword>
<protein>
    <submittedName>
        <fullName evidence="2">Uncharacterized protein</fullName>
    </submittedName>
</protein>
<evidence type="ECO:0000256" key="1">
    <source>
        <dbReference type="SAM" id="MobiDB-lite"/>
    </source>
</evidence>
<reference evidence="2 3" key="1">
    <citation type="submission" date="2020-01" db="EMBL/GenBank/DDBJ databases">
        <title>Aspergillus terreus IFO 6365 whole genome shotgun sequence.</title>
        <authorList>
            <person name="Kanamasa S."/>
            <person name="Takahashi H."/>
        </authorList>
    </citation>
    <scope>NUCLEOTIDE SEQUENCE [LARGE SCALE GENOMIC DNA]</scope>
    <source>
        <strain evidence="2 3">IFO 6365</strain>
    </source>
</reference>
<accession>A0A5M3ZG87</accession>
<evidence type="ECO:0000313" key="3">
    <source>
        <dbReference type="Proteomes" id="UP000452235"/>
    </source>
</evidence>
<comment type="caution">
    <text evidence="2">The sequence shown here is derived from an EMBL/GenBank/DDBJ whole genome shotgun (WGS) entry which is preliminary data.</text>
</comment>
<name>A0A5M3ZG87_ASPTE</name>
<dbReference type="AlphaFoldDB" id="A0A5M3ZG87"/>
<evidence type="ECO:0000313" key="2">
    <source>
        <dbReference type="EMBL" id="GFF20915.1"/>
    </source>
</evidence>
<sequence>MNDMQRRRSVHSRLPDLRVNDDHTTYPGVRSLHTLRPDQIVPWNNFAADVRAITSSAIGHPPGAATLPIPDPETYLVGNELGLQGRFTETALGPVGNAIQTANPRATFGDIHCVPHEAALQDIPDVVCINIRRGNHMVGAVVELKTYRTMNLQEQDTLRVRRALGQLAHYIDEHQCRYGVISNYNQTIVAKRVGRYTFALSPIIPHGAISTANPVTISAKEALLFVAMQVRSNSWRWDHPPVGPELTEG</sequence>
<proteinExistence type="predicted"/>
<dbReference type="Proteomes" id="UP000452235">
    <property type="component" value="Unassembled WGS sequence"/>
</dbReference>
<dbReference type="OrthoDB" id="2156052at2759"/>
<feature type="region of interest" description="Disordered" evidence="1">
    <location>
        <begin position="1"/>
        <end position="22"/>
    </location>
</feature>
<feature type="compositionally biased region" description="Basic and acidic residues" evidence="1">
    <location>
        <begin position="13"/>
        <end position="22"/>
    </location>
</feature>
<organism evidence="2 3">
    <name type="scientific">Aspergillus terreus</name>
    <dbReference type="NCBI Taxonomy" id="33178"/>
    <lineage>
        <taxon>Eukaryota</taxon>
        <taxon>Fungi</taxon>
        <taxon>Dikarya</taxon>
        <taxon>Ascomycota</taxon>
        <taxon>Pezizomycotina</taxon>
        <taxon>Eurotiomycetes</taxon>
        <taxon>Eurotiomycetidae</taxon>
        <taxon>Eurotiales</taxon>
        <taxon>Aspergillaceae</taxon>
        <taxon>Aspergillus</taxon>
        <taxon>Aspergillus subgen. Circumdati</taxon>
    </lineage>
</organism>
<gene>
    <name evidence="2" type="ORF">ATEIFO6365_0013024900</name>
</gene>